<gene>
    <name evidence="7" type="ORF">SOIL9_48600</name>
</gene>
<dbReference type="AlphaFoldDB" id="A0A6P2CYI2"/>
<organism evidence="7 8">
    <name type="scientific">Gemmata massiliana</name>
    <dbReference type="NCBI Taxonomy" id="1210884"/>
    <lineage>
        <taxon>Bacteria</taxon>
        <taxon>Pseudomonadati</taxon>
        <taxon>Planctomycetota</taxon>
        <taxon>Planctomycetia</taxon>
        <taxon>Gemmatales</taxon>
        <taxon>Gemmataceae</taxon>
        <taxon>Gemmata</taxon>
    </lineage>
</organism>
<dbReference type="GO" id="GO:0008984">
    <property type="term" value="F:protein-glutamate methylesterase activity"/>
    <property type="evidence" value="ECO:0007669"/>
    <property type="project" value="UniProtKB-EC"/>
</dbReference>
<name>A0A6P2CYI2_9BACT</name>
<evidence type="ECO:0000313" key="7">
    <source>
        <dbReference type="EMBL" id="VTR92854.1"/>
    </source>
</evidence>
<evidence type="ECO:0000313" key="8">
    <source>
        <dbReference type="Proteomes" id="UP000464178"/>
    </source>
</evidence>
<dbReference type="KEGG" id="gms:SOIL9_48600"/>
<dbReference type="RefSeq" id="WP_162667664.1">
    <property type="nucleotide sequence ID" value="NZ_LR593886.1"/>
</dbReference>
<dbReference type="GO" id="GO:0000156">
    <property type="term" value="F:phosphorelay response regulator activity"/>
    <property type="evidence" value="ECO:0007669"/>
    <property type="project" value="InterPro"/>
</dbReference>
<dbReference type="GO" id="GO:0005737">
    <property type="term" value="C:cytoplasm"/>
    <property type="evidence" value="ECO:0007669"/>
    <property type="project" value="InterPro"/>
</dbReference>
<dbReference type="SUPFAM" id="SSF52738">
    <property type="entry name" value="Methylesterase CheB, C-terminal domain"/>
    <property type="match status" value="1"/>
</dbReference>
<dbReference type="Proteomes" id="UP000464178">
    <property type="component" value="Chromosome"/>
</dbReference>
<dbReference type="InterPro" id="IPR011247">
    <property type="entry name" value="Chemotax_prot-Glu_Me-esterase"/>
</dbReference>
<sequence>MAVRDIIVIGASAGGTEALVHLVRGLPASFPASLFVVCHVPSGGRSFLPEILSRSGPLLATHAATGEFFPGHVFVAPPGHHLVLEPGAQMRLTHGPRENSHRPAIDPLFRSAARHYGVRVISVVLTGSLSDGTAGTLAVRAAGGVAVAQDPRDAVVAAMPQSASQIAGVDHVVPLADMPRLLIDLVRGPMQAQPGAGTMSAQSNDPSERSSRMVEQTMRSQAHGERRGQVSMFTCPECGGALWQMDEPALIQFRCHVGHAYTAEVLLTEQTDALEAALWTAVRTFREKTVLTQQLATRERERGNEQGAERFEEQASQTARYANLIVEHVLHAGGTGGVSPPDIDDRGAP</sequence>
<feature type="region of interest" description="Disordered" evidence="5">
    <location>
        <begin position="192"/>
        <end position="225"/>
    </location>
</feature>
<dbReference type="PROSITE" id="PS50122">
    <property type="entry name" value="CHEB"/>
    <property type="match status" value="1"/>
</dbReference>
<dbReference type="CDD" id="cd16433">
    <property type="entry name" value="CheB"/>
    <property type="match status" value="1"/>
</dbReference>
<dbReference type="InterPro" id="IPR000673">
    <property type="entry name" value="Sig_transdc_resp-reg_Me-estase"/>
</dbReference>
<feature type="active site" evidence="4">
    <location>
        <position position="39"/>
    </location>
</feature>
<proteinExistence type="predicted"/>
<keyword evidence="4" id="KW-0145">Chemotaxis</keyword>
<dbReference type="EMBL" id="LR593886">
    <property type="protein sequence ID" value="VTR92854.1"/>
    <property type="molecule type" value="Genomic_DNA"/>
</dbReference>
<evidence type="ECO:0000256" key="5">
    <source>
        <dbReference type="SAM" id="MobiDB-lite"/>
    </source>
</evidence>
<protein>
    <recommendedName>
        <fullName evidence="2">protein-glutamate methylesterase</fullName>
        <ecNumber evidence="2">3.1.1.61</ecNumber>
    </recommendedName>
</protein>
<dbReference type="PIRSF" id="PIRSF036461">
    <property type="entry name" value="Chmtx_methlestr"/>
    <property type="match status" value="1"/>
</dbReference>
<evidence type="ECO:0000259" key="6">
    <source>
        <dbReference type="PROSITE" id="PS50122"/>
    </source>
</evidence>
<keyword evidence="8" id="KW-1185">Reference proteome</keyword>
<dbReference type="GO" id="GO:0006935">
    <property type="term" value="P:chemotaxis"/>
    <property type="evidence" value="ECO:0007669"/>
    <property type="project" value="UniProtKB-UniRule"/>
</dbReference>
<keyword evidence="1 4" id="KW-0378">Hydrolase</keyword>
<dbReference type="InterPro" id="IPR035909">
    <property type="entry name" value="CheB_C"/>
</dbReference>
<feature type="active site" evidence="4">
    <location>
        <position position="131"/>
    </location>
</feature>
<reference evidence="7 8" key="1">
    <citation type="submission" date="2019-05" db="EMBL/GenBank/DDBJ databases">
        <authorList>
            <consortium name="Science for Life Laboratories"/>
        </authorList>
    </citation>
    <scope>NUCLEOTIDE SEQUENCE [LARGE SCALE GENOMIC DNA]</scope>
    <source>
        <strain evidence="7">Soil9</strain>
    </source>
</reference>
<dbReference type="Gene3D" id="3.40.50.180">
    <property type="entry name" value="Methylesterase CheB, C-terminal domain"/>
    <property type="match status" value="1"/>
</dbReference>
<accession>A0A6P2CYI2</accession>
<dbReference type="PANTHER" id="PTHR42872:SF6">
    <property type="entry name" value="PROTEIN-GLUTAMATE METHYLESTERASE_PROTEIN-GLUTAMINE GLUTAMINASE"/>
    <property type="match status" value="1"/>
</dbReference>
<dbReference type="PANTHER" id="PTHR42872">
    <property type="entry name" value="PROTEIN-GLUTAMATE METHYLESTERASE/PROTEIN-GLUTAMINE GLUTAMINASE"/>
    <property type="match status" value="1"/>
</dbReference>
<feature type="active site" evidence="4">
    <location>
        <position position="12"/>
    </location>
</feature>
<comment type="catalytic activity">
    <reaction evidence="3">
        <text>[protein]-L-glutamate 5-O-methyl ester + H2O = L-glutamyl-[protein] + methanol + H(+)</text>
        <dbReference type="Rhea" id="RHEA:23236"/>
        <dbReference type="Rhea" id="RHEA-COMP:10208"/>
        <dbReference type="Rhea" id="RHEA-COMP:10311"/>
        <dbReference type="ChEBI" id="CHEBI:15377"/>
        <dbReference type="ChEBI" id="CHEBI:15378"/>
        <dbReference type="ChEBI" id="CHEBI:17790"/>
        <dbReference type="ChEBI" id="CHEBI:29973"/>
        <dbReference type="ChEBI" id="CHEBI:82795"/>
        <dbReference type="EC" id="3.1.1.61"/>
    </reaction>
</comment>
<evidence type="ECO:0000256" key="4">
    <source>
        <dbReference type="PROSITE-ProRule" id="PRU00050"/>
    </source>
</evidence>
<evidence type="ECO:0000256" key="3">
    <source>
        <dbReference type="ARBA" id="ARBA00048267"/>
    </source>
</evidence>
<dbReference type="EC" id="3.1.1.61" evidence="2"/>
<feature type="domain" description="CheB-type methylesterase" evidence="6">
    <location>
        <begin position="1"/>
        <end position="189"/>
    </location>
</feature>
<evidence type="ECO:0000256" key="2">
    <source>
        <dbReference type="ARBA" id="ARBA00039140"/>
    </source>
</evidence>
<dbReference type="Pfam" id="PF01339">
    <property type="entry name" value="CheB_methylest"/>
    <property type="match status" value="1"/>
</dbReference>
<evidence type="ECO:0000256" key="1">
    <source>
        <dbReference type="ARBA" id="ARBA00022801"/>
    </source>
</evidence>